<dbReference type="Pfam" id="PF05016">
    <property type="entry name" value="ParE_toxin"/>
    <property type="match status" value="1"/>
</dbReference>
<evidence type="ECO:0000256" key="2">
    <source>
        <dbReference type="ARBA" id="ARBA00022649"/>
    </source>
</evidence>
<dbReference type="PANTHER" id="PTHR35601">
    <property type="entry name" value="TOXIN RELE"/>
    <property type="match status" value="1"/>
</dbReference>
<accession>A0ABW8YP08</accession>
<dbReference type="SUPFAM" id="SSF143011">
    <property type="entry name" value="RelE-like"/>
    <property type="match status" value="1"/>
</dbReference>
<sequence length="86" mass="10000">MWKVEFSRRAEKQIAKIDAEARSRILKKLATVAQSEDPRTSAEPLTGGWTGYWRFRIGDYRAIAEIADECVTVFVIEVGHRREIYR</sequence>
<reference evidence="3 4" key="1">
    <citation type="submission" date="2024-06" db="EMBL/GenBank/DDBJ databases">
        <authorList>
            <person name="Kaempfer P."/>
            <person name="Viver T."/>
        </authorList>
    </citation>
    <scope>NUCLEOTIDE SEQUENCE [LARGE SCALE GENOMIC DNA]</scope>
    <source>
        <strain evidence="3 4">ST-64</strain>
    </source>
</reference>
<dbReference type="RefSeq" id="WP_408078536.1">
    <property type="nucleotide sequence ID" value="NZ_JBELQC010000001.1"/>
</dbReference>
<dbReference type="PANTHER" id="PTHR35601:SF1">
    <property type="entry name" value="TOXIN RELE"/>
    <property type="match status" value="1"/>
</dbReference>
<comment type="caution">
    <text evidence="3">The sequence shown here is derived from an EMBL/GenBank/DDBJ whole genome shotgun (WGS) entry which is preliminary data.</text>
</comment>
<protein>
    <submittedName>
        <fullName evidence="3">Type II toxin-antitoxin system RelE/ParE family toxin</fullName>
    </submittedName>
</protein>
<proteinExistence type="inferred from homology"/>
<keyword evidence="2" id="KW-1277">Toxin-antitoxin system</keyword>
<dbReference type="NCBIfam" id="TIGR02385">
    <property type="entry name" value="RelE_StbE"/>
    <property type="match status" value="1"/>
</dbReference>
<dbReference type="InterPro" id="IPR007712">
    <property type="entry name" value="RelE/ParE_toxin"/>
</dbReference>
<evidence type="ECO:0000256" key="1">
    <source>
        <dbReference type="ARBA" id="ARBA00006226"/>
    </source>
</evidence>
<evidence type="ECO:0000313" key="4">
    <source>
        <dbReference type="Proteomes" id="UP001629244"/>
    </source>
</evidence>
<dbReference type="EMBL" id="JBELQC010000001">
    <property type="protein sequence ID" value="MFL9841645.1"/>
    <property type="molecule type" value="Genomic_DNA"/>
</dbReference>
<evidence type="ECO:0000313" key="3">
    <source>
        <dbReference type="EMBL" id="MFL9841645.1"/>
    </source>
</evidence>
<dbReference type="Proteomes" id="UP001629244">
    <property type="component" value="Unassembled WGS sequence"/>
</dbReference>
<organism evidence="3 4">
    <name type="scientific">Sphingomonas plantiphila</name>
    <dbReference type="NCBI Taxonomy" id="3163295"/>
    <lineage>
        <taxon>Bacteria</taxon>
        <taxon>Pseudomonadati</taxon>
        <taxon>Pseudomonadota</taxon>
        <taxon>Alphaproteobacteria</taxon>
        <taxon>Sphingomonadales</taxon>
        <taxon>Sphingomonadaceae</taxon>
        <taxon>Sphingomonas</taxon>
    </lineage>
</organism>
<keyword evidence="4" id="KW-1185">Reference proteome</keyword>
<name>A0ABW8YP08_9SPHN</name>
<gene>
    <name evidence="3" type="ORF">ABS767_11780</name>
</gene>
<comment type="similarity">
    <text evidence="1">Belongs to the RelE toxin family.</text>
</comment>
<dbReference type="Gene3D" id="3.30.2310.20">
    <property type="entry name" value="RelE-like"/>
    <property type="match status" value="1"/>
</dbReference>
<dbReference type="InterPro" id="IPR035093">
    <property type="entry name" value="RelE/ParE_toxin_dom_sf"/>
</dbReference>